<name>A0A540V0T8_9BACL</name>
<dbReference type="Pfam" id="PF04140">
    <property type="entry name" value="ICMT"/>
    <property type="match status" value="1"/>
</dbReference>
<organism evidence="6 7">
    <name type="scientific">Ureibacillus terrenus</name>
    <dbReference type="NCBI Taxonomy" id="118246"/>
    <lineage>
        <taxon>Bacteria</taxon>
        <taxon>Bacillati</taxon>
        <taxon>Bacillota</taxon>
        <taxon>Bacilli</taxon>
        <taxon>Bacillales</taxon>
        <taxon>Caryophanaceae</taxon>
        <taxon>Ureibacillus</taxon>
    </lineage>
</organism>
<evidence type="ECO:0000256" key="1">
    <source>
        <dbReference type="ARBA" id="ARBA00004141"/>
    </source>
</evidence>
<keyword evidence="3 5" id="KW-1133">Transmembrane helix</keyword>
<keyword evidence="4 5" id="KW-0472">Membrane</keyword>
<dbReference type="Proteomes" id="UP000315753">
    <property type="component" value="Unassembled WGS sequence"/>
</dbReference>
<proteinExistence type="predicted"/>
<dbReference type="OrthoDB" id="7203053at2"/>
<reference evidence="6 7" key="1">
    <citation type="submission" date="2019-06" db="EMBL/GenBank/DDBJ databases">
        <title>Genome sequence of Ureibacillus terrenus.</title>
        <authorList>
            <person name="Maclea K.S."/>
            <person name="Simoes M."/>
        </authorList>
    </citation>
    <scope>NUCLEOTIDE SEQUENCE [LARGE SCALE GENOMIC DNA]</scope>
    <source>
        <strain evidence="6 7">ATCC BAA-384</strain>
    </source>
</reference>
<dbReference type="GO" id="GO:0032259">
    <property type="term" value="P:methylation"/>
    <property type="evidence" value="ECO:0007669"/>
    <property type="project" value="UniProtKB-KW"/>
</dbReference>
<dbReference type="InterPro" id="IPR007269">
    <property type="entry name" value="ICMT_MeTrfase"/>
</dbReference>
<feature type="transmembrane region" description="Helical" evidence="5">
    <location>
        <begin position="42"/>
        <end position="63"/>
    </location>
</feature>
<dbReference type="Gene3D" id="1.20.120.1630">
    <property type="match status" value="1"/>
</dbReference>
<dbReference type="GO" id="GO:0004671">
    <property type="term" value="F:protein C-terminal S-isoprenylcysteine carboxyl O-methyltransferase activity"/>
    <property type="evidence" value="ECO:0007669"/>
    <property type="project" value="InterPro"/>
</dbReference>
<accession>A0A540V0T8</accession>
<evidence type="ECO:0000256" key="5">
    <source>
        <dbReference type="SAM" id="Phobius"/>
    </source>
</evidence>
<comment type="subcellular location">
    <subcellularLocation>
        <location evidence="1">Membrane</location>
        <topology evidence="1">Multi-pass membrane protein</topology>
    </subcellularLocation>
</comment>
<evidence type="ECO:0000313" key="7">
    <source>
        <dbReference type="Proteomes" id="UP000315753"/>
    </source>
</evidence>
<dbReference type="RefSeq" id="WP_141602611.1">
    <property type="nucleotide sequence ID" value="NZ_VIGD01000012.1"/>
</dbReference>
<dbReference type="EMBL" id="VIGD01000012">
    <property type="protein sequence ID" value="TQE90369.1"/>
    <property type="molecule type" value="Genomic_DNA"/>
</dbReference>
<sequence>MEIFLFLIILVIFQRIFELIIAKRNERRMKQLGAYEVGASHYPFMILLHVGFFASLMVEVIIFERTLSPFFVYLFVFFMLVQLLRIWCILSLGMYWNTKIIVLPGTKPVKTGPYAFFKHPNYFVVCCEIIIMPIMFQAYVTAFIFSILNFIMLSIRIPLEEKALSEAANGEYVLDKKIQHPS</sequence>
<protein>
    <submittedName>
        <fullName evidence="6">Isoprenylcysteine carboxyl methyltransferase</fullName>
    </submittedName>
</protein>
<dbReference type="InterPro" id="IPR052527">
    <property type="entry name" value="Metal_cation-efflux_comp"/>
</dbReference>
<feature type="transmembrane region" description="Helical" evidence="5">
    <location>
        <begin position="70"/>
        <end position="96"/>
    </location>
</feature>
<evidence type="ECO:0000256" key="4">
    <source>
        <dbReference type="ARBA" id="ARBA00023136"/>
    </source>
</evidence>
<evidence type="ECO:0000313" key="6">
    <source>
        <dbReference type="EMBL" id="TQE90369.1"/>
    </source>
</evidence>
<gene>
    <name evidence="6" type="ORF">FKZ59_09955</name>
</gene>
<feature type="transmembrane region" description="Helical" evidence="5">
    <location>
        <begin position="122"/>
        <end position="152"/>
    </location>
</feature>
<comment type="caution">
    <text evidence="6">The sequence shown here is derived from an EMBL/GenBank/DDBJ whole genome shotgun (WGS) entry which is preliminary data.</text>
</comment>
<evidence type="ECO:0000256" key="3">
    <source>
        <dbReference type="ARBA" id="ARBA00022989"/>
    </source>
</evidence>
<dbReference type="AlphaFoldDB" id="A0A540V0T8"/>
<dbReference type="PANTHER" id="PTHR43847:SF1">
    <property type="entry name" value="BLL3993 PROTEIN"/>
    <property type="match status" value="1"/>
</dbReference>
<keyword evidence="2 5" id="KW-0812">Transmembrane</keyword>
<dbReference type="GO" id="GO:0016020">
    <property type="term" value="C:membrane"/>
    <property type="evidence" value="ECO:0007669"/>
    <property type="project" value="UniProtKB-SubCell"/>
</dbReference>
<keyword evidence="6" id="KW-0808">Transferase</keyword>
<keyword evidence="6" id="KW-0489">Methyltransferase</keyword>
<keyword evidence="7" id="KW-1185">Reference proteome</keyword>
<dbReference type="PANTHER" id="PTHR43847">
    <property type="entry name" value="BLL3993 PROTEIN"/>
    <property type="match status" value="1"/>
</dbReference>
<evidence type="ECO:0000256" key="2">
    <source>
        <dbReference type="ARBA" id="ARBA00022692"/>
    </source>
</evidence>